<dbReference type="EMBL" id="CAEZTB010000089">
    <property type="protein sequence ID" value="CAB4557831.1"/>
    <property type="molecule type" value="Genomic_DNA"/>
</dbReference>
<accession>A0A6J6D1K4</accession>
<reference evidence="1" key="1">
    <citation type="submission" date="2020-05" db="EMBL/GenBank/DDBJ databases">
        <authorList>
            <person name="Chiriac C."/>
            <person name="Salcher M."/>
            <person name="Ghai R."/>
            <person name="Kavagutti S V."/>
        </authorList>
    </citation>
    <scope>NUCLEOTIDE SEQUENCE</scope>
</reference>
<evidence type="ECO:0000313" key="1">
    <source>
        <dbReference type="EMBL" id="CAB4557831.1"/>
    </source>
</evidence>
<dbReference type="AlphaFoldDB" id="A0A6J6D1K4"/>
<sequence length="82" mass="8571">MAVVPITPTFPFEVKATALRTAGWITSTTGIDLPLVYLSLASRKTAAEAELQAITRTFTPSSTSLSITARASSRTSESGLGP</sequence>
<proteinExistence type="predicted"/>
<gene>
    <name evidence="1" type="ORF">UFOPK1581_00583</name>
</gene>
<protein>
    <submittedName>
        <fullName evidence="1">Unannotated protein</fullName>
    </submittedName>
</protein>
<organism evidence="1">
    <name type="scientific">freshwater metagenome</name>
    <dbReference type="NCBI Taxonomy" id="449393"/>
    <lineage>
        <taxon>unclassified sequences</taxon>
        <taxon>metagenomes</taxon>
        <taxon>ecological metagenomes</taxon>
    </lineage>
</organism>
<name>A0A6J6D1K4_9ZZZZ</name>